<proteinExistence type="predicted"/>
<evidence type="ECO:0008006" key="3">
    <source>
        <dbReference type="Google" id="ProtNLM"/>
    </source>
</evidence>
<dbReference type="AlphaFoldDB" id="A0A1W0D5P4"/>
<dbReference type="InterPro" id="IPR036390">
    <property type="entry name" value="WH_DNA-bd_sf"/>
</dbReference>
<organism evidence="1 2">
    <name type="scientific">Chromobacterium haemolyticum</name>
    <dbReference type="NCBI Taxonomy" id="394935"/>
    <lineage>
        <taxon>Bacteria</taxon>
        <taxon>Pseudomonadati</taxon>
        <taxon>Pseudomonadota</taxon>
        <taxon>Betaproteobacteria</taxon>
        <taxon>Neisseriales</taxon>
        <taxon>Chromobacteriaceae</taxon>
        <taxon>Chromobacterium</taxon>
    </lineage>
</organism>
<sequence>MTDFTQTFNVDIPSEMPADEAWDRANFRPHKVVLEMWQDNEVIKTRHKALISRPLMNKILDLLAQHRAGYSISEIGRALGITFECASANASQLADDGAITRRDVGREVVYMAQRKAA</sequence>
<dbReference type="EMBL" id="MUKV01000005">
    <property type="protein sequence ID" value="OQS42314.1"/>
    <property type="molecule type" value="Genomic_DNA"/>
</dbReference>
<dbReference type="RefSeq" id="WP_081554896.1">
    <property type="nucleotide sequence ID" value="NZ_MUKV01000005.1"/>
</dbReference>
<dbReference type="GO" id="GO:0006355">
    <property type="term" value="P:regulation of DNA-templated transcription"/>
    <property type="evidence" value="ECO:0007669"/>
    <property type="project" value="UniProtKB-ARBA"/>
</dbReference>
<dbReference type="InterPro" id="IPR011991">
    <property type="entry name" value="ArsR-like_HTH"/>
</dbReference>
<dbReference type="Gene3D" id="1.10.10.10">
    <property type="entry name" value="Winged helix-like DNA-binding domain superfamily/Winged helix DNA-binding domain"/>
    <property type="match status" value="1"/>
</dbReference>
<protein>
    <recommendedName>
        <fullName evidence="3">MarR family transcriptional regulator</fullName>
    </recommendedName>
</protein>
<accession>A0A1W0D5P4</accession>
<dbReference type="SUPFAM" id="SSF46785">
    <property type="entry name" value="Winged helix' DNA-binding domain"/>
    <property type="match status" value="1"/>
</dbReference>
<gene>
    <name evidence="1" type="ORF">B0T45_05855</name>
</gene>
<dbReference type="InterPro" id="IPR036388">
    <property type="entry name" value="WH-like_DNA-bd_sf"/>
</dbReference>
<dbReference type="CDD" id="cd00090">
    <property type="entry name" value="HTH_ARSR"/>
    <property type="match status" value="1"/>
</dbReference>
<comment type="caution">
    <text evidence="1">The sequence shown here is derived from an EMBL/GenBank/DDBJ whole genome shotgun (WGS) entry which is preliminary data.</text>
</comment>
<dbReference type="Proteomes" id="UP000192721">
    <property type="component" value="Unassembled WGS sequence"/>
</dbReference>
<evidence type="ECO:0000313" key="1">
    <source>
        <dbReference type="EMBL" id="OQS42314.1"/>
    </source>
</evidence>
<evidence type="ECO:0000313" key="2">
    <source>
        <dbReference type="Proteomes" id="UP000192721"/>
    </source>
</evidence>
<reference evidence="1 2" key="1">
    <citation type="submission" date="2017-02" db="EMBL/GenBank/DDBJ databases">
        <title>Chromobacterium haemolyticum H5244.</title>
        <authorList>
            <person name="Gulvik C.A."/>
        </authorList>
    </citation>
    <scope>NUCLEOTIDE SEQUENCE [LARGE SCALE GENOMIC DNA]</scope>
    <source>
        <strain evidence="1 2">H5244</strain>
    </source>
</reference>
<name>A0A1W0D5P4_9NEIS</name>